<dbReference type="InterPro" id="IPR036010">
    <property type="entry name" value="2Fe-2S_ferredoxin-like_sf"/>
</dbReference>
<dbReference type="InterPro" id="IPR001041">
    <property type="entry name" value="2Fe-2S_ferredoxin-type"/>
</dbReference>
<dbReference type="InterPro" id="IPR012675">
    <property type="entry name" value="Beta-grasp_dom_sf"/>
</dbReference>
<keyword evidence="2" id="KW-0479">Metal-binding</keyword>
<dbReference type="GO" id="GO:0016491">
    <property type="term" value="F:oxidoreductase activity"/>
    <property type="evidence" value="ECO:0007669"/>
    <property type="project" value="UniProtKB-KW"/>
</dbReference>
<dbReference type="Pfam" id="PF01799">
    <property type="entry name" value="Fer2_2"/>
    <property type="match status" value="1"/>
</dbReference>
<keyword evidence="8" id="KW-1185">Reference proteome</keyword>
<dbReference type="PROSITE" id="PS00197">
    <property type="entry name" value="2FE2S_FER_1"/>
    <property type="match status" value="1"/>
</dbReference>
<dbReference type="Gene3D" id="3.10.20.30">
    <property type="match status" value="1"/>
</dbReference>
<dbReference type="InterPro" id="IPR002888">
    <property type="entry name" value="2Fe-2S-bd"/>
</dbReference>
<accession>Q6AK65</accession>
<evidence type="ECO:0000256" key="4">
    <source>
        <dbReference type="ARBA" id="ARBA00023004"/>
    </source>
</evidence>
<proteinExistence type="predicted"/>
<dbReference type="FunFam" id="1.10.150.120:FF:000003">
    <property type="entry name" value="Carbon monoxide dehydrogenase, small subunit"/>
    <property type="match status" value="1"/>
</dbReference>
<dbReference type="AlphaFoldDB" id="Q6AK65"/>
<dbReference type="Proteomes" id="UP000000602">
    <property type="component" value="Chromosome"/>
</dbReference>
<dbReference type="KEGG" id="dps:DP2532"/>
<dbReference type="SUPFAM" id="SSF54292">
    <property type="entry name" value="2Fe-2S ferredoxin-like"/>
    <property type="match status" value="1"/>
</dbReference>
<evidence type="ECO:0000256" key="3">
    <source>
        <dbReference type="ARBA" id="ARBA00023002"/>
    </source>
</evidence>
<keyword evidence="1" id="KW-0001">2Fe-2S</keyword>
<reference evidence="8" key="1">
    <citation type="journal article" date="2004" name="Environ. Microbiol.">
        <title>The genome of Desulfotalea psychrophila, a sulfate-reducing bacterium from permanently cold Arctic sediments.</title>
        <authorList>
            <person name="Rabus R."/>
            <person name="Ruepp A."/>
            <person name="Frickey T."/>
            <person name="Rattei T."/>
            <person name="Fartmann B."/>
            <person name="Stark M."/>
            <person name="Bauer M."/>
            <person name="Zibat A."/>
            <person name="Lombardot T."/>
            <person name="Becker I."/>
            <person name="Amann J."/>
            <person name="Gellner K."/>
            <person name="Teeling H."/>
            <person name="Leuschner W.D."/>
            <person name="Gloeckner F.-O."/>
            <person name="Lupas A.N."/>
            <person name="Amann R."/>
            <person name="Klenk H.-P."/>
        </authorList>
    </citation>
    <scope>NUCLEOTIDE SEQUENCE [LARGE SCALE GENOMIC DNA]</scope>
    <source>
        <strain evidence="8">DSM 12343 / LSv54</strain>
    </source>
</reference>
<dbReference type="InterPro" id="IPR006058">
    <property type="entry name" value="2Fe2S_fd_BS"/>
</dbReference>
<dbReference type="GO" id="GO:0051537">
    <property type="term" value="F:2 iron, 2 sulfur cluster binding"/>
    <property type="evidence" value="ECO:0007669"/>
    <property type="project" value="UniProtKB-KW"/>
</dbReference>
<evidence type="ECO:0000256" key="1">
    <source>
        <dbReference type="ARBA" id="ARBA00022714"/>
    </source>
</evidence>
<sequence>MNMSKQLITFTLNGEPVEVYVDPFELFVDVLRDKLHLTGTKKGCGEGGCGSCTVLVNGKAVNSCLLPAMRVIGTKVETIEGVESSKGLHPLQTSFIEKGAVQCGFCTPGMIMSSKALLDKNKSPSKDQIREAVSGNVCRCTGYVKIEDAIEDAARKLRASAVKGEKYE</sequence>
<dbReference type="InterPro" id="IPR051452">
    <property type="entry name" value="Diverse_Oxidoreductases"/>
</dbReference>
<dbReference type="EMBL" id="CR522870">
    <property type="protein sequence ID" value="CAG37261.1"/>
    <property type="molecule type" value="Genomic_DNA"/>
</dbReference>
<protein>
    <submittedName>
        <fullName evidence="7">Probable aerobic-type carbon monoxide dehydrogenase, small subunit</fullName>
    </submittedName>
</protein>
<evidence type="ECO:0000256" key="2">
    <source>
        <dbReference type="ARBA" id="ARBA00022723"/>
    </source>
</evidence>
<evidence type="ECO:0000313" key="8">
    <source>
        <dbReference type="Proteomes" id="UP000000602"/>
    </source>
</evidence>
<dbReference type="Pfam" id="PF00111">
    <property type="entry name" value="Fer2"/>
    <property type="match status" value="1"/>
</dbReference>
<gene>
    <name evidence="7" type="primary">coxS</name>
    <name evidence="7" type="ordered locus">DP2532</name>
</gene>
<dbReference type="GO" id="GO:0046872">
    <property type="term" value="F:metal ion binding"/>
    <property type="evidence" value="ECO:0007669"/>
    <property type="project" value="UniProtKB-KW"/>
</dbReference>
<dbReference type="PROSITE" id="PS51085">
    <property type="entry name" value="2FE2S_FER_2"/>
    <property type="match status" value="1"/>
</dbReference>
<dbReference type="InterPro" id="IPR036884">
    <property type="entry name" value="2Fe-2S-bd_dom_sf"/>
</dbReference>
<dbReference type="FunFam" id="3.10.20.30:FF:000020">
    <property type="entry name" value="Xanthine dehydrogenase iron-sulfur subunit"/>
    <property type="match status" value="1"/>
</dbReference>
<dbReference type="HOGENOM" id="CLU_052511_3_1_7"/>
<evidence type="ECO:0000256" key="5">
    <source>
        <dbReference type="ARBA" id="ARBA00023014"/>
    </source>
</evidence>
<dbReference type="eggNOG" id="COG2080">
    <property type="taxonomic scope" value="Bacteria"/>
</dbReference>
<dbReference type="PANTHER" id="PTHR44379">
    <property type="entry name" value="OXIDOREDUCTASE WITH IRON-SULFUR SUBUNIT"/>
    <property type="match status" value="1"/>
</dbReference>
<dbReference type="STRING" id="177439.DP2532"/>
<name>Q6AK65_DESPS</name>
<evidence type="ECO:0000259" key="6">
    <source>
        <dbReference type="PROSITE" id="PS51085"/>
    </source>
</evidence>
<dbReference type="PANTHER" id="PTHR44379:SF5">
    <property type="entry name" value="OXIDOREDUCTASE WITH IRON-SULFUR SUBUNIT"/>
    <property type="match status" value="1"/>
</dbReference>
<organism evidence="7 8">
    <name type="scientific">Desulfotalea psychrophila (strain LSv54 / DSM 12343)</name>
    <dbReference type="NCBI Taxonomy" id="177439"/>
    <lineage>
        <taxon>Bacteria</taxon>
        <taxon>Pseudomonadati</taxon>
        <taxon>Thermodesulfobacteriota</taxon>
        <taxon>Desulfobulbia</taxon>
        <taxon>Desulfobulbales</taxon>
        <taxon>Desulfocapsaceae</taxon>
        <taxon>Desulfotalea</taxon>
    </lineage>
</organism>
<dbReference type="Gene3D" id="1.10.150.120">
    <property type="entry name" value="[2Fe-2S]-binding domain"/>
    <property type="match status" value="1"/>
</dbReference>
<feature type="domain" description="2Fe-2S ferredoxin-type" evidence="6">
    <location>
        <begin position="6"/>
        <end position="82"/>
    </location>
</feature>
<keyword evidence="4" id="KW-0408">Iron</keyword>
<evidence type="ECO:0000313" key="7">
    <source>
        <dbReference type="EMBL" id="CAG37261.1"/>
    </source>
</evidence>
<dbReference type="SUPFAM" id="SSF47741">
    <property type="entry name" value="CO dehydrogenase ISP C-domain like"/>
    <property type="match status" value="1"/>
</dbReference>
<keyword evidence="5" id="KW-0411">Iron-sulfur</keyword>
<keyword evidence="3" id="KW-0560">Oxidoreductase</keyword>